<dbReference type="GO" id="GO:0016743">
    <property type="term" value="F:carboxyl- or carbamoyltransferase activity"/>
    <property type="evidence" value="ECO:0007669"/>
    <property type="project" value="UniProtKB-UniRule"/>
</dbReference>
<dbReference type="PANTHER" id="PTHR42959">
    <property type="entry name" value="CARBAMOYLTRANSFERASE"/>
    <property type="match status" value="1"/>
</dbReference>
<dbReference type="EMBL" id="MAXA01000218">
    <property type="protein sequence ID" value="OHV27702.1"/>
    <property type="molecule type" value="Genomic_DNA"/>
</dbReference>
<dbReference type="GO" id="GO:0003725">
    <property type="term" value="F:double-stranded RNA binding"/>
    <property type="evidence" value="ECO:0007669"/>
    <property type="project" value="InterPro"/>
</dbReference>
<dbReference type="Gene3D" id="3.30.420.40">
    <property type="match status" value="1"/>
</dbReference>
<dbReference type="SUPFAM" id="SSF55821">
    <property type="entry name" value="YrdC/RibB"/>
    <property type="match status" value="1"/>
</dbReference>
<gene>
    <name evidence="5" type="ORF">BBK14_19640</name>
</gene>
<evidence type="ECO:0000313" key="6">
    <source>
        <dbReference type="Proteomes" id="UP000179769"/>
    </source>
</evidence>
<dbReference type="GO" id="GO:0008270">
    <property type="term" value="F:zinc ion binding"/>
    <property type="evidence" value="ECO:0007669"/>
    <property type="project" value="InterPro"/>
</dbReference>
<comment type="caution">
    <text evidence="5">The sequence shown here is derived from an EMBL/GenBank/DDBJ whole genome shotgun (WGS) entry which is preliminary data.</text>
</comment>
<dbReference type="InterPro" id="IPR004421">
    <property type="entry name" value="Carbamoyltransferase_HypF"/>
</dbReference>
<dbReference type="InterPro" id="IPR055128">
    <property type="entry name" value="HypF_C_2"/>
</dbReference>
<dbReference type="GO" id="GO:0016874">
    <property type="term" value="F:ligase activity"/>
    <property type="evidence" value="ECO:0007669"/>
    <property type="project" value="UniProtKB-UniRule"/>
</dbReference>
<dbReference type="Gene3D" id="3.30.110.120">
    <property type="match status" value="1"/>
</dbReference>
<evidence type="ECO:0000313" key="5">
    <source>
        <dbReference type="EMBL" id="OHV27702.1"/>
    </source>
</evidence>
<dbReference type="NCBIfam" id="TIGR00143">
    <property type="entry name" value="hypF"/>
    <property type="match status" value="1"/>
</dbReference>
<organism evidence="5 6">
    <name type="scientific">Parafrankia soli</name>
    <dbReference type="NCBI Taxonomy" id="2599596"/>
    <lineage>
        <taxon>Bacteria</taxon>
        <taxon>Bacillati</taxon>
        <taxon>Actinomycetota</taxon>
        <taxon>Actinomycetes</taxon>
        <taxon>Frankiales</taxon>
        <taxon>Frankiaceae</taxon>
        <taxon>Parafrankia</taxon>
    </lineage>
</organism>
<dbReference type="AlphaFoldDB" id="A0A1S1Q3K4"/>
<dbReference type="PROSITE" id="PS51163">
    <property type="entry name" value="YRDC"/>
    <property type="match status" value="1"/>
</dbReference>
<proteinExistence type="inferred from homology"/>
<evidence type="ECO:0000256" key="1">
    <source>
        <dbReference type="ARBA" id="ARBA00008097"/>
    </source>
</evidence>
<dbReference type="EC" id="6.2.-.-" evidence="2"/>
<dbReference type="Pfam" id="PF17788">
    <property type="entry name" value="HypF_C"/>
    <property type="match status" value="1"/>
</dbReference>
<evidence type="ECO:0000256" key="3">
    <source>
        <dbReference type="SAM" id="MobiDB-lite"/>
    </source>
</evidence>
<keyword evidence="5" id="KW-0808">Transferase</keyword>
<dbReference type="PANTHER" id="PTHR42959:SF1">
    <property type="entry name" value="CARBAMOYLTRANSFERASE HYPF"/>
    <property type="match status" value="1"/>
</dbReference>
<name>A0A1S1Q3K4_9ACTN</name>
<dbReference type="Pfam" id="PF07503">
    <property type="entry name" value="zf-HYPF"/>
    <property type="match status" value="2"/>
</dbReference>
<dbReference type="InterPro" id="IPR041440">
    <property type="entry name" value="HypF_C"/>
</dbReference>
<dbReference type="InterPro" id="IPR006070">
    <property type="entry name" value="Sua5-like_dom"/>
</dbReference>
<dbReference type="GO" id="GO:0051604">
    <property type="term" value="P:protein maturation"/>
    <property type="evidence" value="ECO:0007669"/>
    <property type="project" value="TreeGrafter"/>
</dbReference>
<dbReference type="Gene3D" id="3.30.420.360">
    <property type="match status" value="1"/>
</dbReference>
<dbReference type="InterPro" id="IPR011125">
    <property type="entry name" value="Znf_HypF"/>
</dbReference>
<evidence type="ECO:0000256" key="2">
    <source>
        <dbReference type="PIRNR" id="PIRNR006256"/>
    </source>
</evidence>
<comment type="similarity">
    <text evidence="1 2">Belongs to the carbamoyltransferase HypF family.</text>
</comment>
<accession>A0A1S1Q3K4</accession>
<keyword evidence="6" id="KW-1185">Reference proteome</keyword>
<dbReference type="Pfam" id="PF22521">
    <property type="entry name" value="HypF_C_2"/>
    <property type="match status" value="1"/>
</dbReference>
<dbReference type="Pfam" id="PF01300">
    <property type="entry name" value="Sua5_yciO_yrdC"/>
    <property type="match status" value="1"/>
</dbReference>
<feature type="region of interest" description="Disordered" evidence="3">
    <location>
        <begin position="1"/>
        <end position="33"/>
    </location>
</feature>
<reference evidence="6" key="1">
    <citation type="submission" date="2016-07" db="EMBL/GenBank/DDBJ databases">
        <title>Frankia sp. NRRL B-16219 Genome sequencing.</title>
        <authorList>
            <person name="Ghodhbane-Gtari F."/>
            <person name="Swanson E."/>
            <person name="Gueddou A."/>
            <person name="Louati M."/>
            <person name="Nouioui I."/>
            <person name="Hezbri K."/>
            <person name="Abebe-Akele F."/>
            <person name="Simpson S."/>
            <person name="Morris K."/>
            <person name="Thomas K."/>
            <person name="Gtari M."/>
            <person name="Tisa L.S."/>
        </authorList>
    </citation>
    <scope>NUCLEOTIDE SEQUENCE [LARGE SCALE GENOMIC DNA]</scope>
    <source>
        <strain evidence="6">NRRL B-16219</strain>
    </source>
</reference>
<sequence length="720" mass="75685">MDVSGGPAPPGAGPAAPGFRIAPSDPARGGAGPRTRVCADSATCADCLAELADPADRRYRYPFINCTNCGPRFTIIRDVPYDRPATTMAGFRMCARCRAEYDDPADRRFHAQPVCCPDCGPTLRFRPTAAASPTSDEPLERAAGLLRGGGILAVKGLGGYHLAVLAADGSAVATLRRRKHRDAKPFAVMVRDLATAEEMCCLDPTARLLLTGRRRPIVLVERCRCAGRVAEAVAPGTGTLGVMLPYTPLHHLLLGLLPGPIVLTSGNISDEPIVYRDEEALAALSPVADGFLAHDRAIHTRLDDSVARSVRGRETLVRRSRGYAPEPLPLPWDVQRPVLACGAELKNTVCLAAGRRAYLSGHIGDLENHETLRSFVSGIDHLRRLFDIPPELVAHDLHPEYLSTKWALEQDLPVVGVQHHHAHIASCLADNGHPGPVLGVAFDGLGFGPDGTLWGGEFLWADLAGFTRLAHLTPVPMPGGVAAIRAPWRMAAAHLLAAGVADPDRLAVARRNADRWDAVAALARSGAAPSPVGAPLTSSVGRLFDAVAALVGVRDTITYEGQAAIELERIAAPGDYGRYPASPPLPGGSLPPSGAGLLLPGADLIRGVVDDLRERVDPTVIAARFHSTLAGLTIDTCAALRDSLLGGPGAPGRPGLPACPAGTVALSGGVFGNLRLLGEIMDGLVDRGFTVLTHSRVPCNDGGISLGQAMVANARGQQRT</sequence>
<feature type="domain" description="YrdC-like" evidence="4">
    <location>
        <begin position="136"/>
        <end position="322"/>
    </location>
</feature>
<dbReference type="Gene3D" id="3.90.870.30">
    <property type="match status" value="1"/>
</dbReference>
<protein>
    <recommendedName>
        <fullName evidence="2">Carbamoyltransferase</fullName>
        <ecNumber evidence="2">6.2.-.-</ecNumber>
    </recommendedName>
</protein>
<dbReference type="InterPro" id="IPR017945">
    <property type="entry name" value="DHBP_synth_RibB-like_a/b_dom"/>
</dbReference>
<dbReference type="PIRSF" id="PIRSF006256">
    <property type="entry name" value="CMPcnvr_hdrg_mat"/>
    <property type="match status" value="1"/>
</dbReference>
<evidence type="ECO:0000259" key="4">
    <source>
        <dbReference type="PROSITE" id="PS51163"/>
    </source>
</evidence>
<dbReference type="Proteomes" id="UP000179769">
    <property type="component" value="Unassembled WGS sequence"/>
</dbReference>
<dbReference type="InterPro" id="IPR051060">
    <property type="entry name" value="Carbamoyltrans_HypF-like"/>
</dbReference>